<dbReference type="InterPro" id="IPR003838">
    <property type="entry name" value="ABC3_permease_C"/>
</dbReference>
<feature type="transmembrane region" description="Helical" evidence="6">
    <location>
        <begin position="21"/>
        <end position="41"/>
    </location>
</feature>
<feature type="transmembrane region" description="Helical" evidence="6">
    <location>
        <begin position="275"/>
        <end position="297"/>
    </location>
</feature>
<evidence type="ECO:0000256" key="6">
    <source>
        <dbReference type="SAM" id="Phobius"/>
    </source>
</evidence>
<sequence>MFKNYLKIAFRNLQRNKGFSFINIAGLAVGMAGAILIFTWIKQQVSYDDFHANKNSLYKVWTNYDSDGVLYSSEISSSPIGAALKAKYPEVKDVARMYWPIERLFNYRDKAIKADGRDVDKPFLTMFSFPLISGNAEHALDDVDGVVISQSLAKKLFGDEDPMNKMVTLDVKGVYKVTGVMKDVPKNSVFSFDYLVSLAKGARYYSDQRWENGNYQTYLQLKPGVNEAAFNKKIKNLIKENAKDAKMEPFLHPLSKWRLYSRFENGIAVGGAIEVVRLVAIIAALILLIACINFMNLSTAQSEKRAKEVGVRRVIGAGKGMLIKQFLTESIVIAFIAGVFSLWLVQLCLPVFNKLTGESLIINYTDPVFIIGIIAFILFTGLLAGSYPAFFLSSFKPVKVLKGAFQQGKTVFTPRKVLVVVQFTVAIVLVISTIIVYNQVKFAQERDNGYAKNNLIDVAIEGDIRKNFDLIKNELISAGAATSVAKTSFSLTIQAASSTGYQWTGKPDGGPDISMNRFNSTGGLIKTAGLKLLAGRDIDVAEYPTDTASIIINETAQKIMKFKDAVGQTVHYGGDAFTIVGVFKDFIIGSPYGQTDPIIVHGSKTWNYNVLIHLNDHNSTAKNLALATGVFKKYNPAYPFNYKFVDQLYALKFTDEVRTATFAAIFAGLTIFISCLGLFGLAAYMAESRAKEIGIRKVLGASVRSVVQLLTKDFVVLVIIAIVIATPIGWWAMHSWLQNYQYRISLNWFTFAAAGLVAILIAVITVSMQAIKAALVNPVKSIKAE</sequence>
<dbReference type="Proteomes" id="UP001500582">
    <property type="component" value="Unassembled WGS sequence"/>
</dbReference>
<dbReference type="EMBL" id="BAABFT010000014">
    <property type="protein sequence ID" value="GAA4334251.1"/>
    <property type="molecule type" value="Genomic_DNA"/>
</dbReference>
<dbReference type="PANTHER" id="PTHR30572:SF18">
    <property type="entry name" value="ABC-TYPE MACROLIDE FAMILY EXPORT SYSTEM PERMEASE COMPONENT 2"/>
    <property type="match status" value="1"/>
</dbReference>
<dbReference type="InterPro" id="IPR050250">
    <property type="entry name" value="Macrolide_Exporter_MacB"/>
</dbReference>
<evidence type="ECO:0000313" key="9">
    <source>
        <dbReference type="EMBL" id="GAA4334251.1"/>
    </source>
</evidence>
<evidence type="ECO:0000256" key="3">
    <source>
        <dbReference type="ARBA" id="ARBA00022692"/>
    </source>
</evidence>
<evidence type="ECO:0000259" key="7">
    <source>
        <dbReference type="Pfam" id="PF02687"/>
    </source>
</evidence>
<evidence type="ECO:0000256" key="4">
    <source>
        <dbReference type="ARBA" id="ARBA00022989"/>
    </source>
</evidence>
<proteinExistence type="predicted"/>
<accession>A0ABP8H586</accession>
<dbReference type="RefSeq" id="WP_345213097.1">
    <property type="nucleotide sequence ID" value="NZ_BAABFT010000014.1"/>
</dbReference>
<feature type="domain" description="ABC3 transporter permease C-terminal" evidence="7">
    <location>
        <begin position="281"/>
        <end position="395"/>
    </location>
</feature>
<evidence type="ECO:0000256" key="5">
    <source>
        <dbReference type="ARBA" id="ARBA00023136"/>
    </source>
</evidence>
<evidence type="ECO:0000313" key="10">
    <source>
        <dbReference type="Proteomes" id="UP001500582"/>
    </source>
</evidence>
<gene>
    <name evidence="9" type="ORF">GCM10023149_41520</name>
</gene>
<comment type="subcellular location">
    <subcellularLocation>
        <location evidence="1">Cell membrane</location>
        <topology evidence="1">Multi-pass membrane protein</topology>
    </subcellularLocation>
</comment>
<feature type="transmembrane region" description="Helical" evidence="6">
    <location>
        <begin position="331"/>
        <end position="352"/>
    </location>
</feature>
<dbReference type="Pfam" id="PF12704">
    <property type="entry name" value="MacB_PCD"/>
    <property type="match status" value="2"/>
</dbReference>
<feature type="transmembrane region" description="Helical" evidence="6">
    <location>
        <begin position="417"/>
        <end position="437"/>
    </location>
</feature>
<keyword evidence="2" id="KW-1003">Cell membrane</keyword>
<keyword evidence="10" id="KW-1185">Reference proteome</keyword>
<reference evidence="10" key="1">
    <citation type="journal article" date="2019" name="Int. J. Syst. Evol. Microbiol.">
        <title>The Global Catalogue of Microorganisms (GCM) 10K type strain sequencing project: providing services to taxonomists for standard genome sequencing and annotation.</title>
        <authorList>
            <consortium name="The Broad Institute Genomics Platform"/>
            <consortium name="The Broad Institute Genome Sequencing Center for Infectious Disease"/>
            <person name="Wu L."/>
            <person name="Ma J."/>
        </authorList>
    </citation>
    <scope>NUCLEOTIDE SEQUENCE [LARGE SCALE GENOMIC DNA]</scope>
    <source>
        <strain evidence="10">JCM 17705</strain>
    </source>
</reference>
<feature type="domain" description="MacB-like periplasmic core" evidence="8">
    <location>
        <begin position="20"/>
        <end position="236"/>
    </location>
</feature>
<organism evidence="9 10">
    <name type="scientific">Mucilaginibacter gynuensis</name>
    <dbReference type="NCBI Taxonomy" id="1302236"/>
    <lineage>
        <taxon>Bacteria</taxon>
        <taxon>Pseudomonadati</taxon>
        <taxon>Bacteroidota</taxon>
        <taxon>Sphingobacteriia</taxon>
        <taxon>Sphingobacteriales</taxon>
        <taxon>Sphingobacteriaceae</taxon>
        <taxon>Mucilaginibacter</taxon>
    </lineage>
</organism>
<comment type="caution">
    <text evidence="9">The sequence shown here is derived from an EMBL/GenBank/DDBJ whole genome shotgun (WGS) entry which is preliminary data.</text>
</comment>
<keyword evidence="4 6" id="KW-1133">Transmembrane helix</keyword>
<dbReference type="InterPro" id="IPR025857">
    <property type="entry name" value="MacB_PCD"/>
</dbReference>
<feature type="transmembrane region" description="Helical" evidence="6">
    <location>
        <begin position="368"/>
        <end position="392"/>
    </location>
</feature>
<keyword evidence="5 6" id="KW-0472">Membrane</keyword>
<evidence type="ECO:0000259" key="8">
    <source>
        <dbReference type="Pfam" id="PF12704"/>
    </source>
</evidence>
<dbReference type="Pfam" id="PF02687">
    <property type="entry name" value="FtsX"/>
    <property type="match status" value="2"/>
</dbReference>
<keyword evidence="3 6" id="KW-0812">Transmembrane</keyword>
<feature type="domain" description="MacB-like periplasmic core" evidence="8">
    <location>
        <begin position="425"/>
        <end position="616"/>
    </location>
</feature>
<dbReference type="PANTHER" id="PTHR30572">
    <property type="entry name" value="MEMBRANE COMPONENT OF TRANSPORTER-RELATED"/>
    <property type="match status" value="1"/>
</dbReference>
<evidence type="ECO:0000256" key="1">
    <source>
        <dbReference type="ARBA" id="ARBA00004651"/>
    </source>
</evidence>
<feature type="transmembrane region" description="Helical" evidence="6">
    <location>
        <begin position="745"/>
        <end position="766"/>
    </location>
</feature>
<feature type="transmembrane region" description="Helical" evidence="6">
    <location>
        <begin position="714"/>
        <end position="733"/>
    </location>
</feature>
<feature type="domain" description="ABC3 transporter permease C-terminal" evidence="7">
    <location>
        <begin position="665"/>
        <end position="774"/>
    </location>
</feature>
<evidence type="ECO:0000256" key="2">
    <source>
        <dbReference type="ARBA" id="ARBA00022475"/>
    </source>
</evidence>
<protein>
    <submittedName>
        <fullName evidence="9">ABC transporter permease</fullName>
    </submittedName>
</protein>
<name>A0ABP8H586_9SPHI</name>
<feature type="transmembrane region" description="Helical" evidence="6">
    <location>
        <begin position="662"/>
        <end position="686"/>
    </location>
</feature>